<dbReference type="AlphaFoldDB" id="A0A4R3KZJ5"/>
<dbReference type="PIRSF" id="PIRSF037489">
    <property type="entry name" value="UCP037489_NIF3_YqfO"/>
    <property type="match status" value="1"/>
</dbReference>
<dbReference type="NCBIfam" id="TIGR00486">
    <property type="entry name" value="YbgI_SA1388"/>
    <property type="match status" value="1"/>
</dbReference>
<evidence type="ECO:0000256" key="3">
    <source>
        <dbReference type="ARBA" id="ARBA00022112"/>
    </source>
</evidence>
<dbReference type="Proteomes" id="UP000295807">
    <property type="component" value="Unassembled WGS sequence"/>
</dbReference>
<keyword evidence="4 5" id="KW-0479">Metal-binding</keyword>
<comment type="similarity">
    <text evidence="1 5">Belongs to the GTP cyclohydrolase I type 2/NIF3 family.</text>
</comment>
<organism evidence="7 8">
    <name type="scientific">Anseongella ginsenosidimutans</name>
    <dbReference type="NCBI Taxonomy" id="496056"/>
    <lineage>
        <taxon>Bacteria</taxon>
        <taxon>Pseudomonadati</taxon>
        <taxon>Bacteroidota</taxon>
        <taxon>Sphingobacteriia</taxon>
        <taxon>Sphingobacteriales</taxon>
        <taxon>Sphingobacteriaceae</taxon>
        <taxon>Anseongella</taxon>
    </lineage>
</organism>
<evidence type="ECO:0000256" key="6">
    <source>
        <dbReference type="PIRSR" id="PIRSR602678-1"/>
    </source>
</evidence>
<feature type="binding site" evidence="6">
    <location>
        <position position="327"/>
    </location>
    <ligand>
        <name>a divalent metal cation</name>
        <dbReference type="ChEBI" id="CHEBI:60240"/>
        <label>1</label>
    </ligand>
</feature>
<gene>
    <name evidence="7" type="ORF">EDD80_101248</name>
</gene>
<evidence type="ECO:0000313" key="7">
    <source>
        <dbReference type="EMBL" id="TCS90050.1"/>
    </source>
</evidence>
<keyword evidence="8" id="KW-1185">Reference proteome</keyword>
<reference evidence="7 8" key="1">
    <citation type="submission" date="2019-03" db="EMBL/GenBank/DDBJ databases">
        <title>Genomic Encyclopedia of Type Strains, Phase IV (KMG-IV): sequencing the most valuable type-strain genomes for metagenomic binning, comparative biology and taxonomic classification.</title>
        <authorList>
            <person name="Goeker M."/>
        </authorList>
    </citation>
    <scope>NUCLEOTIDE SEQUENCE [LARGE SCALE GENOMIC DNA]</scope>
    <source>
        <strain evidence="7 8">DSM 21100</strain>
    </source>
</reference>
<feature type="binding site" evidence="6">
    <location>
        <position position="64"/>
    </location>
    <ligand>
        <name>a divalent metal cation</name>
        <dbReference type="ChEBI" id="CHEBI:60240"/>
        <label>2</label>
    </ligand>
</feature>
<dbReference type="Pfam" id="PF01784">
    <property type="entry name" value="DUF34_NIF3"/>
    <property type="match status" value="1"/>
</dbReference>
<evidence type="ECO:0000256" key="4">
    <source>
        <dbReference type="ARBA" id="ARBA00022723"/>
    </source>
</evidence>
<dbReference type="EMBL" id="SMAD01000001">
    <property type="protein sequence ID" value="TCS90050.1"/>
    <property type="molecule type" value="Genomic_DNA"/>
</dbReference>
<comment type="caution">
    <text evidence="7">The sequence shown here is derived from an EMBL/GenBank/DDBJ whole genome shotgun (WGS) entry which is preliminary data.</text>
</comment>
<proteinExistence type="inferred from homology"/>
<dbReference type="InterPro" id="IPR015867">
    <property type="entry name" value="N-reg_PII/ATP_PRibTrfase_C"/>
</dbReference>
<dbReference type="Gene3D" id="3.40.1390.30">
    <property type="entry name" value="NIF3 (NGG1p interacting factor 3)-like"/>
    <property type="match status" value="1"/>
</dbReference>
<dbReference type="OrthoDB" id="9792792at2"/>
<evidence type="ECO:0000313" key="8">
    <source>
        <dbReference type="Proteomes" id="UP000295807"/>
    </source>
</evidence>
<sequence length="364" mass="40180">MLLQELTGFLESLAPLSLQEDYDNAGLITGHPGQEVSKAIISLDCTEAVIEEAVSEGAEMVIAHHPVVFRGLKKLTESTYVERTVLSAIRNNIAIYAIHTNLDHVPGGVNAKICEKLGLRETRILSPKTGMLKKLVTFCPHAQAEALRAGLFEAGAGHIGNYDQCSYNLEGYGTFRAGPGTQPFAGGQGRQHREPETRIETIYPVFLENKLLAALFRLHPYEEPAYDIYPLANTWGQAGAGMIGTLPEEVPLRHFLEEVKGKMRTGCIRYTRPVKETVQRIAVCGGAGGFLLRDAVRVEADVFITADYKYHEFFDADGKIVIADIGHYESEQFTGELLRENISKQFPNFAALLTKVNTNPVNYL</sequence>
<dbReference type="RefSeq" id="WP_132127515.1">
    <property type="nucleotide sequence ID" value="NZ_CP042432.1"/>
</dbReference>
<dbReference type="InterPro" id="IPR036069">
    <property type="entry name" value="DUF34/NIF3_sf"/>
</dbReference>
<feature type="binding site" evidence="6">
    <location>
        <position position="65"/>
    </location>
    <ligand>
        <name>a divalent metal cation</name>
        <dbReference type="ChEBI" id="CHEBI:60240"/>
        <label>1</label>
    </ligand>
</feature>
<evidence type="ECO:0000256" key="1">
    <source>
        <dbReference type="ARBA" id="ARBA00006964"/>
    </source>
</evidence>
<feature type="binding site" evidence="6">
    <location>
        <position position="331"/>
    </location>
    <ligand>
        <name>a divalent metal cation</name>
        <dbReference type="ChEBI" id="CHEBI:60240"/>
        <label>1</label>
    </ligand>
</feature>
<dbReference type="PANTHER" id="PTHR13799">
    <property type="entry name" value="NGG1 INTERACTING FACTOR 3"/>
    <property type="match status" value="1"/>
</dbReference>
<comment type="subunit">
    <text evidence="2">Homohexamer.</text>
</comment>
<dbReference type="SUPFAM" id="SSF102705">
    <property type="entry name" value="NIF3 (NGG1p interacting factor 3)-like"/>
    <property type="match status" value="1"/>
</dbReference>
<dbReference type="InterPro" id="IPR002678">
    <property type="entry name" value="DUF34/NIF3"/>
</dbReference>
<evidence type="ECO:0000256" key="5">
    <source>
        <dbReference type="PIRNR" id="PIRNR037489"/>
    </source>
</evidence>
<name>A0A4R3KZJ5_9SPHI</name>
<dbReference type="InterPro" id="IPR017221">
    <property type="entry name" value="DUF34/NIF3_bac"/>
</dbReference>
<protein>
    <recommendedName>
        <fullName evidence="3 5">GTP cyclohydrolase 1 type 2 homolog</fullName>
    </recommendedName>
</protein>
<accession>A0A4R3KZJ5</accession>
<feature type="binding site" evidence="6">
    <location>
        <position position="103"/>
    </location>
    <ligand>
        <name>a divalent metal cation</name>
        <dbReference type="ChEBI" id="CHEBI:60240"/>
        <label>1</label>
    </ligand>
</feature>
<dbReference type="PANTHER" id="PTHR13799:SF14">
    <property type="entry name" value="GTP CYCLOHYDROLASE 1 TYPE 2 HOMOLOG"/>
    <property type="match status" value="1"/>
</dbReference>
<dbReference type="Gene3D" id="3.30.70.120">
    <property type="match status" value="1"/>
</dbReference>
<dbReference type="FunFam" id="3.40.1390.30:FF:000001">
    <property type="entry name" value="GTP cyclohydrolase 1 type 2"/>
    <property type="match status" value="1"/>
</dbReference>
<dbReference type="GO" id="GO:0046872">
    <property type="term" value="F:metal ion binding"/>
    <property type="evidence" value="ECO:0007669"/>
    <property type="project" value="UniProtKB-UniRule"/>
</dbReference>
<evidence type="ECO:0000256" key="2">
    <source>
        <dbReference type="ARBA" id="ARBA00011643"/>
    </source>
</evidence>
<dbReference type="GO" id="GO:0005737">
    <property type="term" value="C:cytoplasm"/>
    <property type="evidence" value="ECO:0007669"/>
    <property type="project" value="TreeGrafter"/>
</dbReference>